<name>A0AAI8L8F3_9ACTN</name>
<reference evidence="2 3" key="1">
    <citation type="submission" date="2018-09" db="EMBL/GenBank/DDBJ databases">
        <title>Production of Trimethoprim by Streptomyces sp. 3E-1.</title>
        <authorList>
            <person name="Kang H.J."/>
            <person name="Kim S.B."/>
        </authorList>
    </citation>
    <scope>NUCLEOTIDE SEQUENCE [LARGE SCALE GENOMIC DNA]</scope>
    <source>
        <strain evidence="2 3">3E-1</strain>
    </source>
</reference>
<feature type="compositionally biased region" description="Low complexity" evidence="1">
    <location>
        <begin position="87"/>
        <end position="100"/>
    </location>
</feature>
<evidence type="ECO:0000313" key="3">
    <source>
        <dbReference type="Proteomes" id="UP000265765"/>
    </source>
</evidence>
<feature type="region of interest" description="Disordered" evidence="1">
    <location>
        <begin position="79"/>
        <end position="131"/>
    </location>
</feature>
<dbReference type="KEGG" id="sge:DWG14_07744"/>
<protein>
    <submittedName>
        <fullName evidence="2">Uncharacterized protein</fullName>
    </submittedName>
</protein>
<gene>
    <name evidence="2" type="ORF">DWG14_07744</name>
</gene>
<evidence type="ECO:0000313" key="2">
    <source>
        <dbReference type="EMBL" id="AYC43437.1"/>
    </source>
</evidence>
<feature type="region of interest" description="Disordered" evidence="1">
    <location>
        <begin position="192"/>
        <end position="240"/>
    </location>
</feature>
<dbReference type="Proteomes" id="UP000265765">
    <property type="component" value="Chromosome"/>
</dbReference>
<evidence type="ECO:0000256" key="1">
    <source>
        <dbReference type="SAM" id="MobiDB-lite"/>
    </source>
</evidence>
<dbReference type="AlphaFoldDB" id="A0AAI8L8F3"/>
<accession>A0AAI8L8F3</accession>
<sequence>MTPPRVCTGPTVGRGRTSAYRKVASASALTWGASPSAQLTMWLRLPVLPPTHGGTASADPGCCTSAVWRRPLCCTRPRGVGPRRRAAPSVSRRPPSVRAAGLSAMSPPLDGRPSPRGANTSARSARPVRRGLAARCRPTAPCRPPRAPASALLTHAATPASTHCPPAPYPCRHAPSAPSATPHPCRYAPCAPSATPHPRPGGAPLTLGTPPDCARCPQAPHPGRPQTLDSTIPSPGVSLP</sequence>
<organism evidence="2 3">
    <name type="scientific">Streptomyces griseorubiginosus</name>
    <dbReference type="NCBI Taxonomy" id="67304"/>
    <lineage>
        <taxon>Bacteria</taxon>
        <taxon>Bacillati</taxon>
        <taxon>Actinomycetota</taxon>
        <taxon>Actinomycetes</taxon>
        <taxon>Kitasatosporales</taxon>
        <taxon>Streptomycetaceae</taxon>
        <taxon>Streptomyces</taxon>
    </lineage>
</organism>
<feature type="compositionally biased region" description="Low complexity" evidence="1">
    <location>
        <begin position="202"/>
        <end position="211"/>
    </location>
</feature>
<proteinExistence type="predicted"/>
<dbReference type="EMBL" id="CP032427">
    <property type="protein sequence ID" value="AYC43437.1"/>
    <property type="molecule type" value="Genomic_DNA"/>
</dbReference>